<evidence type="ECO:0000313" key="2">
    <source>
        <dbReference type="EMBL" id="GAG76854.1"/>
    </source>
</evidence>
<feature type="non-terminal residue" evidence="2">
    <location>
        <position position="38"/>
    </location>
</feature>
<feature type="domain" description="Nucleotidyl transferase" evidence="1">
    <location>
        <begin position="16"/>
        <end position="37"/>
    </location>
</feature>
<sequence length="38" mass="4301">MYTILLKHKENLTMTKAIILSGGWGTRLRPLTCTIPKT</sequence>
<reference evidence="2" key="1">
    <citation type="journal article" date="2014" name="Front. Microbiol.">
        <title>High frequency of phylogenetically diverse reductive dehalogenase-homologous genes in deep subseafloor sedimentary metagenomes.</title>
        <authorList>
            <person name="Kawai M."/>
            <person name="Futagami T."/>
            <person name="Toyoda A."/>
            <person name="Takaki Y."/>
            <person name="Nishi S."/>
            <person name="Hori S."/>
            <person name="Arai W."/>
            <person name="Tsubouchi T."/>
            <person name="Morono Y."/>
            <person name="Uchiyama I."/>
            <person name="Ito T."/>
            <person name="Fujiyama A."/>
            <person name="Inagaki F."/>
            <person name="Takami H."/>
        </authorList>
    </citation>
    <scope>NUCLEOTIDE SEQUENCE</scope>
    <source>
        <strain evidence="2">Expedition CK06-06</strain>
    </source>
</reference>
<name>X1A528_9ZZZZ</name>
<dbReference type="Pfam" id="PF00483">
    <property type="entry name" value="NTP_transferase"/>
    <property type="match status" value="1"/>
</dbReference>
<organism evidence="2">
    <name type="scientific">marine sediment metagenome</name>
    <dbReference type="NCBI Taxonomy" id="412755"/>
    <lineage>
        <taxon>unclassified sequences</taxon>
        <taxon>metagenomes</taxon>
        <taxon>ecological metagenomes</taxon>
    </lineage>
</organism>
<dbReference type="SUPFAM" id="SSF53448">
    <property type="entry name" value="Nucleotide-diphospho-sugar transferases"/>
    <property type="match status" value="1"/>
</dbReference>
<evidence type="ECO:0000259" key="1">
    <source>
        <dbReference type="Pfam" id="PF00483"/>
    </source>
</evidence>
<accession>X1A528</accession>
<dbReference type="InterPro" id="IPR005835">
    <property type="entry name" value="NTP_transferase_dom"/>
</dbReference>
<dbReference type="InterPro" id="IPR029044">
    <property type="entry name" value="Nucleotide-diphossugar_trans"/>
</dbReference>
<comment type="caution">
    <text evidence="2">The sequence shown here is derived from an EMBL/GenBank/DDBJ whole genome shotgun (WGS) entry which is preliminary data.</text>
</comment>
<gene>
    <name evidence="2" type="ORF">S01H4_29154</name>
</gene>
<dbReference type="Gene3D" id="3.90.550.10">
    <property type="entry name" value="Spore Coat Polysaccharide Biosynthesis Protein SpsA, Chain A"/>
    <property type="match status" value="1"/>
</dbReference>
<dbReference type="EMBL" id="BART01014751">
    <property type="protein sequence ID" value="GAG76854.1"/>
    <property type="molecule type" value="Genomic_DNA"/>
</dbReference>
<proteinExistence type="predicted"/>
<protein>
    <recommendedName>
        <fullName evidence="1">Nucleotidyl transferase domain-containing protein</fullName>
    </recommendedName>
</protein>
<dbReference type="AlphaFoldDB" id="X1A528"/>